<dbReference type="Gene3D" id="2.120.10.30">
    <property type="entry name" value="TolB, C-terminal domain"/>
    <property type="match status" value="1"/>
</dbReference>
<evidence type="ECO:0000313" key="5">
    <source>
        <dbReference type="Proteomes" id="UP000002255"/>
    </source>
</evidence>
<dbReference type="InterPro" id="IPR011042">
    <property type="entry name" value="6-blade_b-propeller_TolB-like"/>
</dbReference>
<dbReference type="STRING" id="446471.Xcel_2732"/>
<name>D1BXV5_XYLCX</name>
<dbReference type="HOGENOM" id="CLU_012253_0_0_11"/>
<protein>
    <submittedName>
        <fullName evidence="4">Glucose sorbosone dehydrogenase</fullName>
    </submittedName>
</protein>
<dbReference type="InterPro" id="IPR012938">
    <property type="entry name" value="Glc/Sorbosone_DH"/>
</dbReference>
<dbReference type="PANTHER" id="PTHR19328">
    <property type="entry name" value="HEDGEHOG-INTERACTING PROTEIN"/>
    <property type="match status" value="1"/>
</dbReference>
<reference evidence="5" key="1">
    <citation type="submission" date="2009-11" db="EMBL/GenBank/DDBJ databases">
        <title>The complete chromosome of Xylanimonas cellulosilytica DSM 15894.</title>
        <authorList>
            <consortium name="US DOE Joint Genome Institute (JGI-PGF)"/>
            <person name="Lucas S."/>
            <person name="Copeland A."/>
            <person name="Lapidus A."/>
            <person name="Glavina del Rio T."/>
            <person name="Dalin E."/>
            <person name="Tice H."/>
            <person name="Bruce D."/>
            <person name="Goodwin L."/>
            <person name="Pitluck S."/>
            <person name="Kyrpides N."/>
            <person name="Mavromatis K."/>
            <person name="Ivanova N."/>
            <person name="Mikhailova N."/>
            <person name="Foster B."/>
            <person name="Clum A."/>
            <person name="Brettin T."/>
            <person name="Detter J.C."/>
            <person name="Han C."/>
            <person name="Larimer F."/>
            <person name="Land M."/>
            <person name="Hauser L."/>
            <person name="Markowitz V."/>
            <person name="Cheng J.F."/>
            <person name="Hugenholtz P."/>
            <person name="Woyke T."/>
            <person name="Wu D."/>
            <person name="Gehrich-Schroeter G."/>
            <person name="Schneider S."/>
            <person name="Pukall S.R."/>
            <person name="Klenk H.P."/>
            <person name="Eisen J.A."/>
        </authorList>
    </citation>
    <scope>NUCLEOTIDE SEQUENCE [LARGE SCALE GENOMIC DNA]</scope>
    <source>
        <strain evidence="5">DSM 15894 / CECT 5975 / LMG 20990 / XIL07</strain>
    </source>
</reference>
<proteinExistence type="predicted"/>
<keyword evidence="2" id="KW-0732">Signal</keyword>
<gene>
    <name evidence="4" type="ordered locus">Xcel_2732</name>
</gene>
<dbReference type="KEGG" id="xce:Xcel_2732"/>
<dbReference type="eggNOG" id="COG2133">
    <property type="taxonomic scope" value="Bacteria"/>
</dbReference>
<dbReference type="Pfam" id="PF07995">
    <property type="entry name" value="GSDH"/>
    <property type="match status" value="1"/>
</dbReference>
<evidence type="ECO:0000259" key="3">
    <source>
        <dbReference type="Pfam" id="PF07995"/>
    </source>
</evidence>
<organism evidence="4 5">
    <name type="scientific">Xylanimonas cellulosilytica (strain DSM 15894 / JCM 12276 / CECT 5975 / KCTC 9989 / LMG 20990 / NBRC 107835 / XIL07)</name>
    <dbReference type="NCBI Taxonomy" id="446471"/>
    <lineage>
        <taxon>Bacteria</taxon>
        <taxon>Bacillati</taxon>
        <taxon>Actinomycetota</taxon>
        <taxon>Actinomycetes</taxon>
        <taxon>Micrococcales</taxon>
        <taxon>Promicromonosporaceae</taxon>
        <taxon>Xylanimonas</taxon>
    </lineage>
</organism>
<dbReference type="InterPro" id="IPR011041">
    <property type="entry name" value="Quinoprot_gluc/sorb_DH_b-prop"/>
</dbReference>
<dbReference type="PROSITE" id="PS51257">
    <property type="entry name" value="PROKAR_LIPOPROTEIN"/>
    <property type="match status" value="1"/>
</dbReference>
<feature type="compositionally biased region" description="Polar residues" evidence="1">
    <location>
        <begin position="62"/>
        <end position="74"/>
    </location>
</feature>
<feature type="chain" id="PRO_5038433384" evidence="2">
    <location>
        <begin position="30"/>
        <end position="442"/>
    </location>
</feature>
<dbReference type="RefSeq" id="WP_012879488.1">
    <property type="nucleotide sequence ID" value="NC_013530.1"/>
</dbReference>
<feature type="region of interest" description="Disordered" evidence="1">
    <location>
        <begin position="27"/>
        <end position="84"/>
    </location>
</feature>
<reference evidence="4 5" key="2">
    <citation type="journal article" date="2010" name="Stand. Genomic Sci.">
        <title>Complete genome sequence of Xylanimonas cellulosilytica type strain (XIL07).</title>
        <authorList>
            <person name="Foster B."/>
            <person name="Pukall R."/>
            <person name="Abt B."/>
            <person name="Nolan M."/>
            <person name="Glavina Del Rio T."/>
            <person name="Chen F."/>
            <person name="Lucas S."/>
            <person name="Tice H."/>
            <person name="Pitluck S."/>
            <person name="Cheng J.-F."/>
            <person name="Chertkov O."/>
            <person name="Brettin T."/>
            <person name="Han C."/>
            <person name="Detter J.C."/>
            <person name="Bruce D."/>
            <person name="Goodwin L."/>
            <person name="Ivanova N."/>
            <person name="Mavromatis K."/>
            <person name="Pati A."/>
            <person name="Mikhailova N."/>
            <person name="Chen A."/>
            <person name="Palaniappan K."/>
            <person name="Land M."/>
            <person name="Hauser L."/>
            <person name="Chang Y.-J."/>
            <person name="Jeffries C.D."/>
            <person name="Chain P."/>
            <person name="Rohde M."/>
            <person name="Goeker M."/>
            <person name="Bristow J."/>
            <person name="Eisen J.A."/>
            <person name="Markowitz V."/>
            <person name="Hugenholtz P."/>
            <person name="Kyrpides N.C."/>
            <person name="Klenk H.-P."/>
            <person name="Lapidus A."/>
        </authorList>
    </citation>
    <scope>NUCLEOTIDE SEQUENCE [LARGE SCALE GENOMIC DNA]</scope>
    <source>
        <strain evidence="5">DSM 15894 / CECT 5975 / LMG 20990 / XIL07</strain>
    </source>
</reference>
<dbReference type="SUPFAM" id="SSF50952">
    <property type="entry name" value="Soluble quinoprotein glucose dehydrogenase"/>
    <property type="match status" value="1"/>
</dbReference>
<dbReference type="PANTHER" id="PTHR19328:SF13">
    <property type="entry name" value="HIPL1 PROTEIN"/>
    <property type="match status" value="1"/>
</dbReference>
<evidence type="ECO:0000256" key="1">
    <source>
        <dbReference type="SAM" id="MobiDB-lite"/>
    </source>
</evidence>
<sequence length="442" mass="44855">MRRGGARPRAALVVSAVAAGLLLAACTPADDDGSAPTAAVSDDADGATPPLPAPTGGEQDPTESSAPAESSTVPENRAAGPERAPVSVEVDVVATGLPAPWAVARLPQPQNTGSGGGLLLLVTLRDEARVVVVDPGTGAVTPVTGPGADELRAQTRPGGEGGLLGVAVAPDDPGAVYLYRTGDDANAVVRADLDLDAAGPRLGALTTVLDGIPRAGNHNGGRLAFGPDGFLYVTTGDAGDRPVAQDPASLGGKILRLTPDGDPAPGNPVEGSPVWSLGHRNVQGIAWDADGHLLASEFGQNTWDELNQILPGGNYGWPDVEGADAGSQPGVPLPGAVVEDGFVRPLMTWRTSDASPSGLAVAGQDAYLASLRGQRLWRVPLTAAKGLVEVSAAQPLLAGEGRLRDVVADPDGSLWVLTNNTDGRGSPRADDDRLLHLVITPE</sequence>
<dbReference type="Proteomes" id="UP000002255">
    <property type="component" value="Chromosome"/>
</dbReference>
<dbReference type="AlphaFoldDB" id="D1BXV5"/>
<accession>D1BXV5</accession>
<evidence type="ECO:0000313" key="4">
    <source>
        <dbReference type="EMBL" id="ACZ31746.1"/>
    </source>
</evidence>
<feature type="signal peptide" evidence="2">
    <location>
        <begin position="1"/>
        <end position="29"/>
    </location>
</feature>
<keyword evidence="5" id="KW-1185">Reference proteome</keyword>
<feature type="domain" description="Glucose/Sorbosone dehydrogenase" evidence="3">
    <location>
        <begin position="100"/>
        <end position="424"/>
    </location>
</feature>
<evidence type="ECO:0000256" key="2">
    <source>
        <dbReference type="SAM" id="SignalP"/>
    </source>
</evidence>
<dbReference type="EMBL" id="CP001821">
    <property type="protein sequence ID" value="ACZ31746.1"/>
    <property type="molecule type" value="Genomic_DNA"/>
</dbReference>